<keyword evidence="5" id="KW-0552">Olfaction</keyword>
<evidence type="ECO:0000256" key="8">
    <source>
        <dbReference type="ARBA" id="ARBA00023170"/>
    </source>
</evidence>
<accession>A0A182NZ63</accession>
<keyword evidence="12" id="KW-1185">Reference proteome</keyword>
<evidence type="ECO:0000256" key="7">
    <source>
        <dbReference type="ARBA" id="ARBA00023136"/>
    </source>
</evidence>
<evidence type="ECO:0000313" key="12">
    <source>
        <dbReference type="Proteomes" id="UP000075884"/>
    </source>
</evidence>
<evidence type="ECO:0000256" key="10">
    <source>
        <dbReference type="SAM" id="Phobius"/>
    </source>
</evidence>
<dbReference type="EnsemblMetazoa" id="ADIR015563-RA">
    <property type="protein sequence ID" value="ADIR015563-PA"/>
    <property type="gene ID" value="ADIR015563"/>
</dbReference>
<reference evidence="12" key="1">
    <citation type="submission" date="2013-03" db="EMBL/GenBank/DDBJ databases">
        <title>The Genome Sequence of Anopheles dirus WRAIR2.</title>
        <authorList>
            <consortium name="The Broad Institute Genomics Platform"/>
            <person name="Neafsey D.E."/>
            <person name="Walton C."/>
            <person name="Walker B."/>
            <person name="Young S.K."/>
            <person name="Zeng Q."/>
            <person name="Gargeya S."/>
            <person name="Fitzgerald M."/>
            <person name="Haas B."/>
            <person name="Abouelleil A."/>
            <person name="Allen A.W."/>
            <person name="Alvarado L."/>
            <person name="Arachchi H.M."/>
            <person name="Berlin A.M."/>
            <person name="Chapman S.B."/>
            <person name="Gainer-Dewar J."/>
            <person name="Goldberg J."/>
            <person name="Griggs A."/>
            <person name="Gujja S."/>
            <person name="Hansen M."/>
            <person name="Howarth C."/>
            <person name="Imamovic A."/>
            <person name="Ireland A."/>
            <person name="Larimer J."/>
            <person name="McCowan C."/>
            <person name="Murphy C."/>
            <person name="Pearson M."/>
            <person name="Poon T.W."/>
            <person name="Priest M."/>
            <person name="Roberts A."/>
            <person name="Saif S."/>
            <person name="Shea T."/>
            <person name="Sisk P."/>
            <person name="Sykes S."/>
            <person name="Wortman J."/>
            <person name="Nusbaum C."/>
            <person name="Birren B."/>
        </authorList>
    </citation>
    <scope>NUCLEOTIDE SEQUENCE [LARGE SCALE GENOMIC DNA]</scope>
    <source>
        <strain evidence="12">WRAIR2</strain>
    </source>
</reference>
<proteinExistence type="predicted"/>
<dbReference type="GO" id="GO:0007165">
    <property type="term" value="P:signal transduction"/>
    <property type="evidence" value="ECO:0007669"/>
    <property type="project" value="UniProtKB-KW"/>
</dbReference>
<keyword evidence="2" id="KW-1003">Cell membrane</keyword>
<protein>
    <submittedName>
        <fullName evidence="11">Uncharacterized protein</fullName>
    </submittedName>
</protein>
<evidence type="ECO:0000256" key="6">
    <source>
        <dbReference type="ARBA" id="ARBA00022989"/>
    </source>
</evidence>
<feature type="transmembrane region" description="Helical" evidence="10">
    <location>
        <begin position="128"/>
        <end position="149"/>
    </location>
</feature>
<evidence type="ECO:0000256" key="3">
    <source>
        <dbReference type="ARBA" id="ARBA00022606"/>
    </source>
</evidence>
<feature type="transmembrane region" description="Helical" evidence="10">
    <location>
        <begin position="262"/>
        <end position="285"/>
    </location>
</feature>
<evidence type="ECO:0000256" key="9">
    <source>
        <dbReference type="ARBA" id="ARBA00023224"/>
    </source>
</evidence>
<dbReference type="PANTHER" id="PTHR21137:SF35">
    <property type="entry name" value="ODORANT RECEPTOR 19A-RELATED"/>
    <property type="match status" value="1"/>
</dbReference>
<sequence length="384" mass="44694">MKFLEIDDPRDVLPIGCRLLRLFGLPNDSSLKYLFWFQCSFFFIFGIITRFLTEIDEPITLVCVGSEMVYSIYLLFQMGALYLRRNDLYHLVDLLKECVDRSYSDDIEASFIRLNTKINKSAVMYSKYFMMVAITYIAMPFIATTVVCARNMRNSTGEQEEYVIPTELNFFYLDIRHNLLHYTIYFVVVSVLAVIGSIVLCTKDVLDFSLIRTTTMLFQITAMQIRELQAPASQDQIITVIRSHRDTLECFNKLQKVLNIALMIQLTFCTAIWCLMLFYILIIGFDSKVLNVSLLLVILTYETQSYCQYGTQLTEKADEVRIALHQLTWYDQTVSIQKEIFFMIQRSQKPIVLMAGKLFPVNNAQFSEIVKKSYSCYIVLKDVF</sequence>
<keyword evidence="9" id="KW-0807">Transducer</keyword>
<evidence type="ECO:0000256" key="1">
    <source>
        <dbReference type="ARBA" id="ARBA00004651"/>
    </source>
</evidence>
<keyword evidence="7 10" id="KW-0472">Membrane</keyword>
<dbReference type="VEuPathDB" id="VectorBase:ADIR015563"/>
<dbReference type="AlphaFoldDB" id="A0A182NZ63"/>
<reference evidence="11" key="2">
    <citation type="submission" date="2020-05" db="UniProtKB">
        <authorList>
            <consortium name="EnsemblMetazoa"/>
        </authorList>
    </citation>
    <scope>IDENTIFICATION</scope>
    <source>
        <strain evidence="11">WRAIR2</strain>
    </source>
</reference>
<dbReference type="GO" id="GO:0005886">
    <property type="term" value="C:plasma membrane"/>
    <property type="evidence" value="ECO:0007669"/>
    <property type="project" value="UniProtKB-SubCell"/>
</dbReference>
<feature type="transmembrane region" description="Helical" evidence="10">
    <location>
        <begin position="33"/>
        <end position="52"/>
    </location>
</feature>
<dbReference type="GO" id="GO:0004984">
    <property type="term" value="F:olfactory receptor activity"/>
    <property type="evidence" value="ECO:0007669"/>
    <property type="project" value="InterPro"/>
</dbReference>
<comment type="subcellular location">
    <subcellularLocation>
        <location evidence="1">Cell membrane</location>
        <topology evidence="1">Multi-pass membrane protein</topology>
    </subcellularLocation>
</comment>
<dbReference type="Proteomes" id="UP000075884">
    <property type="component" value="Unassembled WGS sequence"/>
</dbReference>
<keyword evidence="6 10" id="KW-1133">Transmembrane helix</keyword>
<feature type="transmembrane region" description="Helical" evidence="10">
    <location>
        <begin position="59"/>
        <end position="83"/>
    </location>
</feature>
<dbReference type="PANTHER" id="PTHR21137">
    <property type="entry name" value="ODORANT RECEPTOR"/>
    <property type="match status" value="1"/>
</dbReference>
<name>A0A182NZ63_9DIPT</name>
<dbReference type="InterPro" id="IPR004117">
    <property type="entry name" value="7tm6_olfct_rcpt"/>
</dbReference>
<dbReference type="Pfam" id="PF02949">
    <property type="entry name" value="7tm_6"/>
    <property type="match status" value="1"/>
</dbReference>
<keyword evidence="4 10" id="KW-0812">Transmembrane</keyword>
<keyword evidence="3" id="KW-0716">Sensory transduction</keyword>
<dbReference type="STRING" id="7168.A0A182NZ63"/>
<evidence type="ECO:0000256" key="2">
    <source>
        <dbReference type="ARBA" id="ARBA00022475"/>
    </source>
</evidence>
<evidence type="ECO:0000313" key="11">
    <source>
        <dbReference type="EnsemblMetazoa" id="ADIR015563-PA"/>
    </source>
</evidence>
<evidence type="ECO:0000256" key="5">
    <source>
        <dbReference type="ARBA" id="ARBA00022725"/>
    </source>
</evidence>
<dbReference type="GO" id="GO:0005549">
    <property type="term" value="F:odorant binding"/>
    <property type="evidence" value="ECO:0007669"/>
    <property type="project" value="InterPro"/>
</dbReference>
<evidence type="ECO:0000256" key="4">
    <source>
        <dbReference type="ARBA" id="ARBA00022692"/>
    </source>
</evidence>
<organism evidence="11 12">
    <name type="scientific">Anopheles dirus</name>
    <dbReference type="NCBI Taxonomy" id="7168"/>
    <lineage>
        <taxon>Eukaryota</taxon>
        <taxon>Metazoa</taxon>
        <taxon>Ecdysozoa</taxon>
        <taxon>Arthropoda</taxon>
        <taxon>Hexapoda</taxon>
        <taxon>Insecta</taxon>
        <taxon>Pterygota</taxon>
        <taxon>Neoptera</taxon>
        <taxon>Endopterygota</taxon>
        <taxon>Diptera</taxon>
        <taxon>Nematocera</taxon>
        <taxon>Culicoidea</taxon>
        <taxon>Culicidae</taxon>
        <taxon>Anophelinae</taxon>
        <taxon>Anopheles</taxon>
    </lineage>
</organism>
<feature type="transmembrane region" description="Helical" evidence="10">
    <location>
        <begin position="179"/>
        <end position="200"/>
    </location>
</feature>
<keyword evidence="8" id="KW-0675">Receptor</keyword>